<comment type="caution">
    <text evidence="3">The sequence shown here is derived from an EMBL/GenBank/DDBJ whole genome shotgun (WGS) entry which is preliminary data.</text>
</comment>
<dbReference type="EC" id="2.7.1.158" evidence="2"/>
<dbReference type="InterPro" id="IPR009286">
    <property type="entry name" value="Ins_P5_2-kin"/>
</dbReference>
<dbReference type="GO" id="GO:0035299">
    <property type="term" value="F:inositol-1,3,4,5,6-pentakisphosphate 2-kinase activity"/>
    <property type="evidence" value="ECO:0007669"/>
    <property type="project" value="UniProtKB-EC"/>
</dbReference>
<sequence>MEGDLWFSWMGEEMRSFIRLVVSPLRSHRPPFPTTTAKHSAGNGLMVESRWSPFADTQWTYRGEGNANLVISLPQEKIIFRFHKLEYNLEVDVGTIKQEEDKVKRDVQFSNAITDKFIGIAYVQPPHYAKLPDDDAVKLDNEVLKMRPSSPGYASSRALKKHPVPWEDSHYLKMSYVSLIGFCPS</sequence>
<protein>
    <recommendedName>
        <fullName evidence="2">Inositol-pentakisphosphate 2-kinase</fullName>
        <ecNumber evidence="2">2.7.1.158</ecNumber>
    </recommendedName>
</protein>
<keyword evidence="2" id="KW-0547">Nucleotide-binding</keyword>
<accession>A0ABD0YF62</accession>
<keyword evidence="2" id="KW-0418">Kinase</keyword>
<dbReference type="EMBL" id="JBFDAA010000008">
    <property type="protein sequence ID" value="KAL1129935.1"/>
    <property type="molecule type" value="Genomic_DNA"/>
</dbReference>
<reference evidence="3 4" key="1">
    <citation type="submission" date="2024-07" db="EMBL/GenBank/DDBJ databases">
        <title>Chromosome-level genome assembly of the water stick insect Ranatra chinensis (Heteroptera: Nepidae).</title>
        <authorList>
            <person name="Liu X."/>
        </authorList>
    </citation>
    <scope>NUCLEOTIDE SEQUENCE [LARGE SCALE GENOMIC DNA]</scope>
    <source>
        <strain evidence="3">Cailab_2021Rc</strain>
        <tissue evidence="3">Muscle</tissue>
    </source>
</reference>
<dbReference type="Proteomes" id="UP001558652">
    <property type="component" value="Unassembled WGS sequence"/>
</dbReference>
<proteinExistence type="inferred from homology"/>
<evidence type="ECO:0000256" key="2">
    <source>
        <dbReference type="RuleBase" id="RU364126"/>
    </source>
</evidence>
<gene>
    <name evidence="3" type="ORF">AAG570_012879</name>
</gene>
<evidence type="ECO:0000313" key="4">
    <source>
        <dbReference type="Proteomes" id="UP001558652"/>
    </source>
</evidence>
<name>A0ABD0YF62_9HEMI</name>
<evidence type="ECO:0000313" key="3">
    <source>
        <dbReference type="EMBL" id="KAL1129935.1"/>
    </source>
</evidence>
<organism evidence="3 4">
    <name type="scientific">Ranatra chinensis</name>
    <dbReference type="NCBI Taxonomy" id="642074"/>
    <lineage>
        <taxon>Eukaryota</taxon>
        <taxon>Metazoa</taxon>
        <taxon>Ecdysozoa</taxon>
        <taxon>Arthropoda</taxon>
        <taxon>Hexapoda</taxon>
        <taxon>Insecta</taxon>
        <taxon>Pterygota</taxon>
        <taxon>Neoptera</taxon>
        <taxon>Paraneoptera</taxon>
        <taxon>Hemiptera</taxon>
        <taxon>Heteroptera</taxon>
        <taxon>Panheteroptera</taxon>
        <taxon>Nepomorpha</taxon>
        <taxon>Nepidae</taxon>
        <taxon>Ranatrinae</taxon>
        <taxon>Ranatra</taxon>
    </lineage>
</organism>
<dbReference type="GO" id="GO:0005524">
    <property type="term" value="F:ATP binding"/>
    <property type="evidence" value="ECO:0007669"/>
    <property type="project" value="UniProtKB-KW"/>
</dbReference>
<evidence type="ECO:0000256" key="1">
    <source>
        <dbReference type="ARBA" id="ARBA00007229"/>
    </source>
</evidence>
<keyword evidence="2" id="KW-0808">Transferase</keyword>
<comment type="function">
    <text evidence="2">Phosphorylates Ins(1,3,4,5,6)P5 at position 2 to form Ins(1,2,3,4,5,6)P6 (InsP6 or phytate).</text>
</comment>
<comment type="catalytic activity">
    <reaction evidence="2">
        <text>1D-myo-inositol 1,3,4,5,6-pentakisphosphate + ATP = 1D-myo-inositol hexakisphosphate + ADP + H(+)</text>
        <dbReference type="Rhea" id="RHEA:20313"/>
        <dbReference type="ChEBI" id="CHEBI:15378"/>
        <dbReference type="ChEBI" id="CHEBI:30616"/>
        <dbReference type="ChEBI" id="CHEBI:57733"/>
        <dbReference type="ChEBI" id="CHEBI:58130"/>
        <dbReference type="ChEBI" id="CHEBI:456216"/>
        <dbReference type="EC" id="2.7.1.158"/>
    </reaction>
</comment>
<dbReference type="Gene3D" id="3.30.200.110">
    <property type="entry name" value="Inositol-pentakisphosphate 2-kinase, N-lobe"/>
    <property type="match status" value="1"/>
</dbReference>
<dbReference type="InterPro" id="IPR043001">
    <property type="entry name" value="IP5_2-K_N_lobe"/>
</dbReference>
<dbReference type="AlphaFoldDB" id="A0ABD0YF62"/>
<comment type="domain">
    <text evidence="2">The EXKPK motif is conserved in inositol-pentakisphosphate 2-kinases of both family 1 and 2.</text>
</comment>
<keyword evidence="2" id="KW-0067">ATP-binding</keyword>
<keyword evidence="4" id="KW-1185">Reference proteome</keyword>
<dbReference type="Pfam" id="PF06090">
    <property type="entry name" value="Ins_P5_2-kin"/>
    <property type="match status" value="1"/>
</dbReference>
<comment type="similarity">
    <text evidence="1">Belongs to the IPK1 type 2 family.</text>
</comment>